<dbReference type="InterPro" id="IPR028098">
    <property type="entry name" value="Glyco_trans_4-like_N"/>
</dbReference>
<dbReference type="Gene3D" id="3.40.50.2000">
    <property type="entry name" value="Glycogen Phosphorylase B"/>
    <property type="match status" value="2"/>
</dbReference>
<organism evidence="3 4">
    <name type="scientific">Roseiterribacter gracilis</name>
    <dbReference type="NCBI Taxonomy" id="2812848"/>
    <lineage>
        <taxon>Bacteria</taxon>
        <taxon>Pseudomonadati</taxon>
        <taxon>Pseudomonadota</taxon>
        <taxon>Alphaproteobacteria</taxon>
        <taxon>Rhodospirillales</taxon>
        <taxon>Roseiterribacteraceae</taxon>
        <taxon>Roseiterribacter</taxon>
    </lineage>
</organism>
<dbReference type="PANTHER" id="PTHR45947:SF3">
    <property type="entry name" value="SULFOQUINOVOSYL TRANSFERASE SQD2"/>
    <property type="match status" value="1"/>
</dbReference>
<keyword evidence="4" id="KW-1185">Reference proteome</keyword>
<gene>
    <name evidence="3" type="ORF">TMPK1_03750</name>
</gene>
<dbReference type="InterPro" id="IPR050194">
    <property type="entry name" value="Glycosyltransferase_grp1"/>
</dbReference>
<reference evidence="3" key="1">
    <citation type="submission" date="2021-02" db="EMBL/GenBank/DDBJ databases">
        <title>Genome sequence of Rhodospirillales sp. strain TMPK1 isolated from soil.</title>
        <authorList>
            <person name="Nakai R."/>
            <person name="Kusada H."/>
            <person name="Tamaki H."/>
        </authorList>
    </citation>
    <scope>NUCLEOTIDE SEQUENCE</scope>
    <source>
        <strain evidence="3">TMPK1</strain>
    </source>
</reference>
<dbReference type="RefSeq" id="WP_420241095.1">
    <property type="nucleotide sequence ID" value="NZ_BOPV01000001.1"/>
</dbReference>
<dbReference type="EMBL" id="BOPV01000001">
    <property type="protein sequence ID" value="GIL38138.1"/>
    <property type="molecule type" value="Genomic_DNA"/>
</dbReference>
<accession>A0A8S8X5U6</accession>
<evidence type="ECO:0000259" key="2">
    <source>
        <dbReference type="Pfam" id="PF13439"/>
    </source>
</evidence>
<dbReference type="InterPro" id="IPR001296">
    <property type="entry name" value="Glyco_trans_1"/>
</dbReference>
<dbReference type="Pfam" id="PF13439">
    <property type="entry name" value="Glyco_transf_4"/>
    <property type="match status" value="1"/>
</dbReference>
<dbReference type="GO" id="GO:0016757">
    <property type="term" value="F:glycosyltransferase activity"/>
    <property type="evidence" value="ECO:0007669"/>
    <property type="project" value="InterPro"/>
</dbReference>
<comment type="caution">
    <text evidence="3">The sequence shown here is derived from an EMBL/GenBank/DDBJ whole genome shotgun (WGS) entry which is preliminary data.</text>
</comment>
<feature type="domain" description="Glycosyltransferase subfamily 4-like N-terminal" evidence="2">
    <location>
        <begin position="113"/>
        <end position="238"/>
    </location>
</feature>
<evidence type="ECO:0000313" key="4">
    <source>
        <dbReference type="Proteomes" id="UP000681075"/>
    </source>
</evidence>
<feature type="domain" description="Glycosyl transferase family 1" evidence="1">
    <location>
        <begin position="249"/>
        <end position="393"/>
    </location>
</feature>
<dbReference type="Pfam" id="PF00534">
    <property type="entry name" value="Glycos_transf_1"/>
    <property type="match status" value="1"/>
</dbReference>
<dbReference type="AlphaFoldDB" id="A0A8S8X5U6"/>
<dbReference type="SUPFAM" id="SSF53756">
    <property type="entry name" value="UDP-Glycosyltransferase/glycogen phosphorylase"/>
    <property type="match status" value="1"/>
</dbReference>
<name>A0A8S8X5U6_9PROT</name>
<evidence type="ECO:0000259" key="1">
    <source>
        <dbReference type="Pfam" id="PF00534"/>
    </source>
</evidence>
<dbReference type="PANTHER" id="PTHR45947">
    <property type="entry name" value="SULFOQUINOVOSYL TRANSFERASE SQD2"/>
    <property type="match status" value="1"/>
</dbReference>
<protein>
    <submittedName>
        <fullName evidence="3">Glycosyl transferase family 1</fullName>
    </submittedName>
</protein>
<sequence length="431" mass="46576">MSVVEFEGTHIANKPSPSRDFVAGPALSLRERGSKQPLRVAVFTTLFPNPQRPQHGVFVANRLEKLVATGEVQVRVIAPVPYFPSTNPMFGDWARNARVPSISTVRGLSVEHPRYLVVPKFGMRITPSTLAYAARGALLRAQRDLGGIDLIDAHYLYPDGVAAAKLAKWLGVPFVMTARGTDVNLIPKFDGPRRAILEACSQAAGVITVSAALRDELVAMGGPADKIRVLRNGVDLQRFTPPADRARLRAELGAPEKLLLSVGHLIERKGHHLIIDALTQLPDVHLWIAGEGPEHAALEKLARARGVDGRVRLLGAQPHDELKRLYGAADALVLASSREGWANVLLEAMACGTPVIATPIWGNPEVVSRPAAGVLTRDRSAGAIADAASRLLAHLPDRALTRLYAEGFGWEPTTQGQLELFRSAVASRDQH</sequence>
<keyword evidence="3" id="KW-0808">Transferase</keyword>
<dbReference type="CDD" id="cd03798">
    <property type="entry name" value="GT4_WlbH-like"/>
    <property type="match status" value="1"/>
</dbReference>
<dbReference type="Proteomes" id="UP000681075">
    <property type="component" value="Unassembled WGS sequence"/>
</dbReference>
<evidence type="ECO:0000313" key="3">
    <source>
        <dbReference type="EMBL" id="GIL38138.1"/>
    </source>
</evidence>
<proteinExistence type="predicted"/>